<dbReference type="EMBL" id="CM051407">
    <property type="protein sequence ID" value="KAJ4701812.1"/>
    <property type="molecule type" value="Genomic_DNA"/>
</dbReference>
<evidence type="ECO:0000313" key="2">
    <source>
        <dbReference type="Proteomes" id="UP001164539"/>
    </source>
</evidence>
<comment type="caution">
    <text evidence="1">The sequence shown here is derived from an EMBL/GenBank/DDBJ whole genome shotgun (WGS) entry which is preliminary data.</text>
</comment>
<dbReference type="Proteomes" id="UP001164539">
    <property type="component" value="Chromosome 14"/>
</dbReference>
<keyword evidence="2" id="KW-1185">Reference proteome</keyword>
<reference evidence="1 2" key="1">
    <citation type="journal article" date="2023" name="Science">
        <title>Complex scaffold remodeling in plant triterpene biosynthesis.</title>
        <authorList>
            <person name="De La Pena R."/>
            <person name="Hodgson H."/>
            <person name="Liu J.C."/>
            <person name="Stephenson M.J."/>
            <person name="Martin A.C."/>
            <person name="Owen C."/>
            <person name="Harkess A."/>
            <person name="Leebens-Mack J."/>
            <person name="Jimenez L.E."/>
            <person name="Osbourn A."/>
            <person name="Sattely E.S."/>
        </authorList>
    </citation>
    <scope>NUCLEOTIDE SEQUENCE [LARGE SCALE GENOMIC DNA]</scope>
    <source>
        <strain evidence="2">cv. JPN11</strain>
        <tissue evidence="1">Leaf</tissue>
    </source>
</reference>
<proteinExistence type="predicted"/>
<protein>
    <submittedName>
        <fullName evidence="1">Thioredoxin</fullName>
    </submittedName>
</protein>
<sequence length="207" mass="23560">MDSSHKQPFFCLKWPWQNNQNPRNPNVCTFEGPWLFRSLQNLGSIAFNSFNSYSKSSNSWINSFNPSQLSTRASQNNCSKSKKRILSPEEQGEAEQRAFATALASEKEATVIEFYSPKCRLCNSLLTFVTEVEGRNSNWLNIVMADAENEKWLPELLHYDINYVPCFVLLDKNGKALAKTGIPSSRLHVVAGLSHLLKMKRPSKNIR</sequence>
<evidence type="ECO:0000313" key="1">
    <source>
        <dbReference type="EMBL" id="KAJ4701812.1"/>
    </source>
</evidence>
<name>A0ACC1WS09_MELAZ</name>
<accession>A0ACC1WS09</accession>
<organism evidence="1 2">
    <name type="scientific">Melia azedarach</name>
    <name type="common">Chinaberry tree</name>
    <dbReference type="NCBI Taxonomy" id="155640"/>
    <lineage>
        <taxon>Eukaryota</taxon>
        <taxon>Viridiplantae</taxon>
        <taxon>Streptophyta</taxon>
        <taxon>Embryophyta</taxon>
        <taxon>Tracheophyta</taxon>
        <taxon>Spermatophyta</taxon>
        <taxon>Magnoliopsida</taxon>
        <taxon>eudicotyledons</taxon>
        <taxon>Gunneridae</taxon>
        <taxon>Pentapetalae</taxon>
        <taxon>rosids</taxon>
        <taxon>malvids</taxon>
        <taxon>Sapindales</taxon>
        <taxon>Meliaceae</taxon>
        <taxon>Melia</taxon>
    </lineage>
</organism>
<gene>
    <name evidence="1" type="ORF">OWV82_024995</name>
</gene>